<keyword evidence="1" id="KW-0677">Repeat</keyword>
<dbReference type="SUPFAM" id="SSF48403">
    <property type="entry name" value="Ankyrin repeat"/>
    <property type="match status" value="1"/>
</dbReference>
<gene>
    <name evidence="4" type="ORF">A1O5_03761</name>
</gene>
<dbReference type="AlphaFoldDB" id="W9X5L3"/>
<dbReference type="PROSITE" id="PS50088">
    <property type="entry name" value="ANK_REPEAT"/>
    <property type="match status" value="2"/>
</dbReference>
<name>W9X5L3_9EURO</name>
<dbReference type="InterPro" id="IPR036770">
    <property type="entry name" value="Ankyrin_rpt-contain_sf"/>
</dbReference>
<reference evidence="4 5" key="1">
    <citation type="submission" date="2013-03" db="EMBL/GenBank/DDBJ databases">
        <title>The Genome Sequence of Cladophialophora psammophila CBS 110553.</title>
        <authorList>
            <consortium name="The Broad Institute Genomics Platform"/>
            <person name="Cuomo C."/>
            <person name="de Hoog S."/>
            <person name="Gorbushina A."/>
            <person name="Walker B."/>
            <person name="Young S.K."/>
            <person name="Zeng Q."/>
            <person name="Gargeya S."/>
            <person name="Fitzgerald M."/>
            <person name="Haas B."/>
            <person name="Abouelleil A."/>
            <person name="Allen A.W."/>
            <person name="Alvarado L."/>
            <person name="Arachchi H.M."/>
            <person name="Berlin A.M."/>
            <person name="Chapman S.B."/>
            <person name="Gainer-Dewar J."/>
            <person name="Goldberg J."/>
            <person name="Griggs A."/>
            <person name="Gujja S."/>
            <person name="Hansen M."/>
            <person name="Howarth C."/>
            <person name="Imamovic A."/>
            <person name="Ireland A."/>
            <person name="Larimer J."/>
            <person name="McCowan C."/>
            <person name="Murphy C."/>
            <person name="Pearson M."/>
            <person name="Poon T.W."/>
            <person name="Priest M."/>
            <person name="Roberts A."/>
            <person name="Saif S."/>
            <person name="Shea T."/>
            <person name="Sisk P."/>
            <person name="Sykes S."/>
            <person name="Wortman J."/>
            <person name="Nusbaum C."/>
            <person name="Birren B."/>
        </authorList>
    </citation>
    <scope>NUCLEOTIDE SEQUENCE [LARGE SCALE GENOMIC DNA]</scope>
    <source>
        <strain evidence="4 5">CBS 110553</strain>
    </source>
</reference>
<evidence type="ECO:0000256" key="3">
    <source>
        <dbReference type="PROSITE-ProRule" id="PRU00023"/>
    </source>
</evidence>
<dbReference type="PROSITE" id="PS50297">
    <property type="entry name" value="ANK_REP_REGION"/>
    <property type="match status" value="2"/>
</dbReference>
<comment type="caution">
    <text evidence="4">The sequence shown here is derived from an EMBL/GenBank/DDBJ whole genome shotgun (WGS) entry which is preliminary data.</text>
</comment>
<feature type="repeat" description="ANK" evidence="3">
    <location>
        <begin position="110"/>
        <end position="134"/>
    </location>
</feature>
<dbReference type="PANTHER" id="PTHR24198">
    <property type="entry name" value="ANKYRIN REPEAT AND PROTEIN KINASE DOMAIN-CONTAINING PROTEIN"/>
    <property type="match status" value="1"/>
</dbReference>
<dbReference type="Proteomes" id="UP000019471">
    <property type="component" value="Unassembled WGS sequence"/>
</dbReference>
<dbReference type="Pfam" id="PF12796">
    <property type="entry name" value="Ank_2"/>
    <property type="match status" value="1"/>
</dbReference>
<dbReference type="HOGENOM" id="CLU_1510454_0_0_1"/>
<dbReference type="GeneID" id="19188489"/>
<feature type="repeat" description="ANK" evidence="3">
    <location>
        <begin position="77"/>
        <end position="109"/>
    </location>
</feature>
<dbReference type="SMART" id="SM00248">
    <property type="entry name" value="ANK"/>
    <property type="match status" value="2"/>
</dbReference>
<dbReference type="STRING" id="1182543.W9X5L3"/>
<protein>
    <submittedName>
        <fullName evidence="4">Uncharacterized protein</fullName>
    </submittedName>
</protein>
<organism evidence="4 5">
    <name type="scientific">Cladophialophora psammophila CBS 110553</name>
    <dbReference type="NCBI Taxonomy" id="1182543"/>
    <lineage>
        <taxon>Eukaryota</taxon>
        <taxon>Fungi</taxon>
        <taxon>Dikarya</taxon>
        <taxon>Ascomycota</taxon>
        <taxon>Pezizomycotina</taxon>
        <taxon>Eurotiomycetes</taxon>
        <taxon>Chaetothyriomycetidae</taxon>
        <taxon>Chaetothyriales</taxon>
        <taxon>Herpotrichiellaceae</taxon>
        <taxon>Cladophialophora</taxon>
    </lineage>
</organism>
<keyword evidence="2 3" id="KW-0040">ANK repeat</keyword>
<dbReference type="Gene3D" id="1.25.40.20">
    <property type="entry name" value="Ankyrin repeat-containing domain"/>
    <property type="match status" value="1"/>
</dbReference>
<evidence type="ECO:0000313" key="5">
    <source>
        <dbReference type="Proteomes" id="UP000019471"/>
    </source>
</evidence>
<dbReference type="EMBL" id="AMGX01000005">
    <property type="protein sequence ID" value="EXJ72615.1"/>
    <property type="molecule type" value="Genomic_DNA"/>
</dbReference>
<evidence type="ECO:0000256" key="2">
    <source>
        <dbReference type="ARBA" id="ARBA00023043"/>
    </source>
</evidence>
<sequence>MVREAPMVQASTWGKLVNGVKQDIAAANADLLPPNAADHSLRLRNGDSYPLCRPAAEPAAREAAARSGRFHSRQGAQRRTVLHVAAKKGHVDMVEPLIRLGCDVTAVDAKGWRPLHHAVNGQHLEVFLVLLKHGDQASGLLMTGKEKEERLPPLRTVLRHGNTKVMELLPNAGIPLYE</sequence>
<dbReference type="PANTHER" id="PTHR24198:SF165">
    <property type="entry name" value="ANKYRIN REPEAT-CONTAINING PROTEIN-RELATED"/>
    <property type="match status" value="1"/>
</dbReference>
<accession>W9X5L3</accession>
<dbReference type="RefSeq" id="XP_007742562.1">
    <property type="nucleotide sequence ID" value="XM_007744372.1"/>
</dbReference>
<evidence type="ECO:0000256" key="1">
    <source>
        <dbReference type="ARBA" id="ARBA00022737"/>
    </source>
</evidence>
<evidence type="ECO:0000313" key="4">
    <source>
        <dbReference type="EMBL" id="EXJ72615.1"/>
    </source>
</evidence>
<dbReference type="InterPro" id="IPR002110">
    <property type="entry name" value="Ankyrin_rpt"/>
</dbReference>
<keyword evidence="5" id="KW-1185">Reference proteome</keyword>
<dbReference type="OrthoDB" id="366390at2759"/>
<proteinExistence type="predicted"/>